<feature type="transmembrane region" description="Helical" evidence="1">
    <location>
        <begin position="31"/>
        <end position="52"/>
    </location>
</feature>
<name>A0A1I6JLY3_9SPHN</name>
<gene>
    <name evidence="2" type="ORF">SAMN05192580_0489</name>
</gene>
<accession>A0A1I6JLY3</accession>
<keyword evidence="3" id="KW-1185">Reference proteome</keyword>
<protein>
    <submittedName>
        <fullName evidence="2">Uncharacterized protein</fullName>
    </submittedName>
</protein>
<organism evidence="2 3">
    <name type="scientific">Sphingomonas jatrophae</name>
    <dbReference type="NCBI Taxonomy" id="1166337"/>
    <lineage>
        <taxon>Bacteria</taxon>
        <taxon>Pseudomonadati</taxon>
        <taxon>Pseudomonadota</taxon>
        <taxon>Alphaproteobacteria</taxon>
        <taxon>Sphingomonadales</taxon>
        <taxon>Sphingomonadaceae</taxon>
        <taxon>Sphingomonas</taxon>
    </lineage>
</organism>
<sequence length="254" mass="27262">MASVGASLLSIRGDMVAALTMVARVLRRRPLVFAIFLPILILANPFRLWVAANMSANVTLLRTAGWLFLIVRTFVHLWLHVATTRLLDQPTIGWRAAFAVPPVAAGWFHLVAGLSLATVAIRLLVGQGVSGGFVPAVQTGGTVIDTAFGLSLAYLLFLLVEPGFIRVLLRGEATSLRWSLGAIRGQYLRCYAVLMIIAYPPALARAMAFGGVRQDGPPAALLVALVDGAMSVLLMLLACSVYLMAFRRAEAHQG</sequence>
<feature type="transmembrane region" description="Helical" evidence="1">
    <location>
        <begin position="220"/>
        <end position="245"/>
    </location>
</feature>
<proteinExistence type="predicted"/>
<evidence type="ECO:0000256" key="1">
    <source>
        <dbReference type="SAM" id="Phobius"/>
    </source>
</evidence>
<evidence type="ECO:0000313" key="3">
    <source>
        <dbReference type="Proteomes" id="UP000198824"/>
    </source>
</evidence>
<feature type="transmembrane region" description="Helical" evidence="1">
    <location>
        <begin position="146"/>
        <end position="169"/>
    </location>
</feature>
<evidence type="ECO:0000313" key="2">
    <source>
        <dbReference type="EMBL" id="SFR79911.1"/>
    </source>
</evidence>
<dbReference type="RefSeq" id="WP_093310178.1">
    <property type="nucleotide sequence ID" value="NZ_FOZG01000001.1"/>
</dbReference>
<feature type="transmembrane region" description="Helical" evidence="1">
    <location>
        <begin position="103"/>
        <end position="126"/>
    </location>
</feature>
<dbReference type="AlphaFoldDB" id="A0A1I6JLY3"/>
<dbReference type="Proteomes" id="UP000198824">
    <property type="component" value="Unassembled WGS sequence"/>
</dbReference>
<dbReference type="EMBL" id="FOZG01000001">
    <property type="protein sequence ID" value="SFR79911.1"/>
    <property type="molecule type" value="Genomic_DNA"/>
</dbReference>
<keyword evidence="1" id="KW-0472">Membrane</keyword>
<keyword evidence="1" id="KW-0812">Transmembrane</keyword>
<feature type="transmembrane region" description="Helical" evidence="1">
    <location>
        <begin position="64"/>
        <end position="82"/>
    </location>
</feature>
<dbReference type="STRING" id="1166337.SAMN05192580_0489"/>
<keyword evidence="1" id="KW-1133">Transmembrane helix</keyword>
<reference evidence="2 3" key="1">
    <citation type="submission" date="2016-10" db="EMBL/GenBank/DDBJ databases">
        <authorList>
            <person name="de Groot N.N."/>
        </authorList>
    </citation>
    <scope>NUCLEOTIDE SEQUENCE [LARGE SCALE GENOMIC DNA]</scope>
    <source>
        <strain evidence="2 3">S5-249</strain>
    </source>
</reference>
<feature type="transmembrane region" description="Helical" evidence="1">
    <location>
        <begin position="190"/>
        <end position="208"/>
    </location>
</feature>